<evidence type="ECO:0000313" key="1">
    <source>
        <dbReference type="EMBL" id="KAL2529974.1"/>
    </source>
</evidence>
<keyword evidence="2" id="KW-1185">Reference proteome</keyword>
<organism evidence="1 2">
    <name type="scientific">Forsythia ovata</name>
    <dbReference type="NCBI Taxonomy" id="205694"/>
    <lineage>
        <taxon>Eukaryota</taxon>
        <taxon>Viridiplantae</taxon>
        <taxon>Streptophyta</taxon>
        <taxon>Embryophyta</taxon>
        <taxon>Tracheophyta</taxon>
        <taxon>Spermatophyta</taxon>
        <taxon>Magnoliopsida</taxon>
        <taxon>eudicotyledons</taxon>
        <taxon>Gunneridae</taxon>
        <taxon>Pentapetalae</taxon>
        <taxon>asterids</taxon>
        <taxon>lamiids</taxon>
        <taxon>Lamiales</taxon>
        <taxon>Oleaceae</taxon>
        <taxon>Forsythieae</taxon>
        <taxon>Forsythia</taxon>
    </lineage>
</organism>
<proteinExistence type="predicted"/>
<dbReference type="EMBL" id="JBFOLJ010000006">
    <property type="protein sequence ID" value="KAL2529974.1"/>
    <property type="molecule type" value="Genomic_DNA"/>
</dbReference>
<gene>
    <name evidence="1" type="ORF">Fot_22575</name>
</gene>
<reference evidence="2" key="1">
    <citation type="submission" date="2024-07" db="EMBL/GenBank/DDBJ databases">
        <title>Two chromosome-level genome assemblies of Korean endemic species Abeliophyllum distichum and Forsythia ovata (Oleaceae).</title>
        <authorList>
            <person name="Jang H."/>
        </authorList>
    </citation>
    <scope>NUCLEOTIDE SEQUENCE [LARGE SCALE GENOMIC DNA]</scope>
</reference>
<dbReference type="AlphaFoldDB" id="A0ABD1UY42"/>
<accession>A0ABD1UY42</accession>
<comment type="caution">
    <text evidence="1">The sequence shown here is derived from an EMBL/GenBank/DDBJ whole genome shotgun (WGS) entry which is preliminary data.</text>
</comment>
<dbReference type="Proteomes" id="UP001604277">
    <property type="component" value="Unassembled WGS sequence"/>
</dbReference>
<protein>
    <submittedName>
        <fullName evidence="1">Uncharacterized protein</fullName>
    </submittedName>
</protein>
<evidence type="ECO:0000313" key="2">
    <source>
        <dbReference type="Proteomes" id="UP001604277"/>
    </source>
</evidence>
<sequence length="128" mass="14527">MYTSQSHVLNCELYKVLEMKIYKLRSTVGGAEDIDELRAENKRLCSLLLVSEEARATAEYKIVMARTIQMMFDKARKQAELKLKVCEDMAHAEHKELTEALAELSKAKELLAKLKVSSYADPKDSAET</sequence>
<name>A0ABD1UY42_9LAMI</name>